<dbReference type="SUPFAM" id="SSF69618">
    <property type="entry name" value="HemD-like"/>
    <property type="match status" value="1"/>
</dbReference>
<sequence>MAAKKNPTVFISRALNPAGAFHQLLHSKTNLIGLSLIEFEPLVFGPLPSADWLFFYSKKGIQYCLSQLDDLDTLPPIGVMGQASADFLSLNYKIQAQFIGTGDPIETAQKFSRQAKGKKVIFAQAQYSKQSVQQLLGESIQSYNLLTYTNCVKTDFELPWIDILVFTSPLNVAAYFAQYPYCQGQQIVSIGNVTAKALLEHHIDHFIIAESPHEQSLAKACLGLIS</sequence>
<dbReference type="InterPro" id="IPR003754">
    <property type="entry name" value="4pyrrol_synth_uPrphyn_synth"/>
</dbReference>
<dbReference type="RefSeq" id="WP_264789126.1">
    <property type="nucleotide sequence ID" value="NZ_AP026867.1"/>
</dbReference>
<evidence type="ECO:0000313" key="2">
    <source>
        <dbReference type="EMBL" id="BDS13877.1"/>
    </source>
</evidence>
<dbReference type="Pfam" id="PF02602">
    <property type="entry name" value="HEM4"/>
    <property type="match status" value="1"/>
</dbReference>
<keyword evidence="3" id="KW-1185">Reference proteome</keyword>
<evidence type="ECO:0000313" key="3">
    <source>
        <dbReference type="Proteomes" id="UP001060919"/>
    </source>
</evidence>
<gene>
    <name evidence="2" type="ORF">AsAng_0046400</name>
</gene>
<dbReference type="AlphaFoldDB" id="A0A915YIL4"/>
<dbReference type="GO" id="GO:0004852">
    <property type="term" value="F:uroporphyrinogen-III synthase activity"/>
    <property type="evidence" value="ECO:0007669"/>
    <property type="project" value="InterPro"/>
</dbReference>
<reference evidence="2" key="1">
    <citation type="submission" date="2022-09" db="EMBL/GenBank/DDBJ databases">
        <title>Aureispira anguillicida sp. nov., isolated from Leptocephalus of Japanese eel Anguilla japonica.</title>
        <authorList>
            <person name="Yuasa K."/>
            <person name="Mekata T."/>
            <person name="Ikunari K."/>
        </authorList>
    </citation>
    <scope>NUCLEOTIDE SEQUENCE</scope>
    <source>
        <strain evidence="2">EL160426</strain>
    </source>
</reference>
<proteinExistence type="predicted"/>
<dbReference type="InterPro" id="IPR036108">
    <property type="entry name" value="4pyrrol_syn_uPrphyn_synt_sf"/>
</dbReference>
<evidence type="ECO:0000259" key="1">
    <source>
        <dbReference type="Pfam" id="PF02602"/>
    </source>
</evidence>
<feature type="domain" description="Tetrapyrrole biosynthesis uroporphyrinogen III synthase" evidence="1">
    <location>
        <begin position="36"/>
        <end position="218"/>
    </location>
</feature>
<dbReference type="Gene3D" id="3.40.50.10090">
    <property type="match status" value="2"/>
</dbReference>
<accession>A0A915YIL4</accession>
<protein>
    <submittedName>
        <fullName evidence="2">Uroporphyrinogen-III synthase</fullName>
    </submittedName>
</protein>
<dbReference type="EMBL" id="AP026867">
    <property type="protein sequence ID" value="BDS13877.1"/>
    <property type="molecule type" value="Genomic_DNA"/>
</dbReference>
<name>A0A915YIL4_9BACT</name>
<organism evidence="2 3">
    <name type="scientific">Aureispira anguillae</name>
    <dbReference type="NCBI Taxonomy" id="2864201"/>
    <lineage>
        <taxon>Bacteria</taxon>
        <taxon>Pseudomonadati</taxon>
        <taxon>Bacteroidota</taxon>
        <taxon>Saprospiria</taxon>
        <taxon>Saprospirales</taxon>
        <taxon>Saprospiraceae</taxon>
        <taxon>Aureispira</taxon>
    </lineage>
</organism>
<dbReference type="GO" id="GO:0033014">
    <property type="term" value="P:tetrapyrrole biosynthetic process"/>
    <property type="evidence" value="ECO:0007669"/>
    <property type="project" value="InterPro"/>
</dbReference>
<dbReference type="Proteomes" id="UP001060919">
    <property type="component" value="Chromosome"/>
</dbReference>
<dbReference type="KEGG" id="aup:AsAng_0046400"/>